<evidence type="ECO:0000313" key="2">
    <source>
        <dbReference type="EMBL" id="PRQ57060.1"/>
    </source>
</evidence>
<reference evidence="2 3" key="1">
    <citation type="journal article" date="2018" name="Nat. Genet.">
        <title>The Rosa genome provides new insights in the design of modern roses.</title>
        <authorList>
            <person name="Bendahmane M."/>
        </authorList>
    </citation>
    <scope>NUCLEOTIDE SEQUENCE [LARGE SCALE GENOMIC DNA]</scope>
    <source>
        <strain evidence="3">cv. Old Blush</strain>
    </source>
</reference>
<evidence type="ECO:0000256" key="1">
    <source>
        <dbReference type="SAM" id="MobiDB-lite"/>
    </source>
</evidence>
<dbReference type="EMBL" id="PDCK01000039">
    <property type="protein sequence ID" value="PRQ57060.1"/>
    <property type="molecule type" value="Genomic_DNA"/>
</dbReference>
<keyword evidence="3" id="KW-1185">Reference proteome</keyword>
<feature type="compositionally biased region" description="Basic and acidic residues" evidence="1">
    <location>
        <begin position="1"/>
        <end position="12"/>
    </location>
</feature>
<sequence length="65" mass="6994">MSSSKHSAEKGNEGGSFAAWFQDGNSPVAVELRGDGNTFSSTEKRSPVSADCFGSICYRFQHGKF</sequence>
<comment type="caution">
    <text evidence="2">The sequence shown here is derived from an EMBL/GenBank/DDBJ whole genome shotgun (WGS) entry which is preliminary data.</text>
</comment>
<protein>
    <submittedName>
        <fullName evidence="2">Uncharacterized protein</fullName>
    </submittedName>
</protein>
<organism evidence="2 3">
    <name type="scientific">Rosa chinensis</name>
    <name type="common">China rose</name>
    <dbReference type="NCBI Taxonomy" id="74649"/>
    <lineage>
        <taxon>Eukaryota</taxon>
        <taxon>Viridiplantae</taxon>
        <taxon>Streptophyta</taxon>
        <taxon>Embryophyta</taxon>
        <taxon>Tracheophyta</taxon>
        <taxon>Spermatophyta</taxon>
        <taxon>Magnoliopsida</taxon>
        <taxon>eudicotyledons</taxon>
        <taxon>Gunneridae</taxon>
        <taxon>Pentapetalae</taxon>
        <taxon>rosids</taxon>
        <taxon>fabids</taxon>
        <taxon>Rosales</taxon>
        <taxon>Rosaceae</taxon>
        <taxon>Rosoideae</taxon>
        <taxon>Rosoideae incertae sedis</taxon>
        <taxon>Rosa</taxon>
    </lineage>
</organism>
<dbReference type="Proteomes" id="UP000238479">
    <property type="component" value="Chromosome 1"/>
</dbReference>
<accession>A0A2P6SEF6</accession>
<name>A0A2P6SEF6_ROSCH</name>
<evidence type="ECO:0000313" key="3">
    <source>
        <dbReference type="Proteomes" id="UP000238479"/>
    </source>
</evidence>
<dbReference type="STRING" id="74649.A0A2P6SEF6"/>
<feature type="region of interest" description="Disordered" evidence="1">
    <location>
        <begin position="1"/>
        <end position="20"/>
    </location>
</feature>
<proteinExistence type="predicted"/>
<dbReference type="AlphaFoldDB" id="A0A2P6SEF6"/>
<dbReference type="Gramene" id="PRQ57060">
    <property type="protein sequence ID" value="PRQ57060"/>
    <property type="gene ID" value="RchiOBHm_Chr1g0344131"/>
</dbReference>
<gene>
    <name evidence="2" type="ORF">RchiOBHm_Chr1g0344131</name>
</gene>